<protein>
    <recommendedName>
        <fullName evidence="2">Glycosyltransferase 2-like domain-containing protein</fullName>
    </recommendedName>
</protein>
<evidence type="ECO:0000313" key="1">
    <source>
        <dbReference type="EMBL" id="GAH39464.1"/>
    </source>
</evidence>
<proteinExistence type="predicted"/>
<gene>
    <name evidence="1" type="ORF">S03H2_11051</name>
</gene>
<name>X1GD15_9ZZZZ</name>
<feature type="non-terminal residue" evidence="1">
    <location>
        <position position="158"/>
    </location>
</feature>
<sequence length="158" mass="17769">MQKLGLGEIICIEGPHIPYDIEPLSRKFPNIRFLLLQDKASVGEKINLGIDEARSRLVLVAWSDMKISFSLSLTKVLEKIGGAETLCTVPLLKNQTSEIVPSIQIPAFIKGKLKLIPKEPVEEGMKTLFPFDYCGVYSKDKYLLTGGFDHLMTNPYWQ</sequence>
<evidence type="ECO:0008006" key="2">
    <source>
        <dbReference type="Google" id="ProtNLM"/>
    </source>
</evidence>
<accession>X1GD15</accession>
<organism evidence="1">
    <name type="scientific">marine sediment metagenome</name>
    <dbReference type="NCBI Taxonomy" id="412755"/>
    <lineage>
        <taxon>unclassified sequences</taxon>
        <taxon>metagenomes</taxon>
        <taxon>ecological metagenomes</taxon>
    </lineage>
</organism>
<comment type="caution">
    <text evidence="1">The sequence shown here is derived from an EMBL/GenBank/DDBJ whole genome shotgun (WGS) entry which is preliminary data.</text>
</comment>
<dbReference type="EMBL" id="BARU01005651">
    <property type="protein sequence ID" value="GAH39464.1"/>
    <property type="molecule type" value="Genomic_DNA"/>
</dbReference>
<reference evidence="1" key="1">
    <citation type="journal article" date="2014" name="Front. Microbiol.">
        <title>High frequency of phylogenetically diverse reductive dehalogenase-homologous genes in deep subseafloor sedimentary metagenomes.</title>
        <authorList>
            <person name="Kawai M."/>
            <person name="Futagami T."/>
            <person name="Toyoda A."/>
            <person name="Takaki Y."/>
            <person name="Nishi S."/>
            <person name="Hori S."/>
            <person name="Arai W."/>
            <person name="Tsubouchi T."/>
            <person name="Morono Y."/>
            <person name="Uchiyama I."/>
            <person name="Ito T."/>
            <person name="Fujiyama A."/>
            <person name="Inagaki F."/>
            <person name="Takami H."/>
        </authorList>
    </citation>
    <scope>NUCLEOTIDE SEQUENCE</scope>
    <source>
        <strain evidence="1">Expedition CK06-06</strain>
    </source>
</reference>
<dbReference type="AlphaFoldDB" id="X1GD15"/>